<dbReference type="EMBL" id="JANBQB010000345">
    <property type="protein sequence ID" value="KAJ1977473.1"/>
    <property type="molecule type" value="Genomic_DNA"/>
</dbReference>
<feature type="compositionally biased region" description="Basic residues" evidence="13">
    <location>
        <begin position="359"/>
        <end position="373"/>
    </location>
</feature>
<keyword evidence="18" id="KW-1185">Reference proteome</keyword>
<dbReference type="GO" id="GO:0005737">
    <property type="term" value="C:cytoplasm"/>
    <property type="evidence" value="ECO:0007669"/>
    <property type="project" value="TreeGrafter"/>
</dbReference>
<feature type="domain" description="PPM-type phosphatase" evidence="16">
    <location>
        <begin position="1209"/>
        <end position="1462"/>
    </location>
</feature>
<dbReference type="InterPro" id="IPR003591">
    <property type="entry name" value="Leu-rich_rpt_typical-subtyp"/>
</dbReference>
<dbReference type="GO" id="GO:0035556">
    <property type="term" value="P:intracellular signal transduction"/>
    <property type="evidence" value="ECO:0007669"/>
    <property type="project" value="InterPro"/>
</dbReference>
<dbReference type="GO" id="GO:0046872">
    <property type="term" value="F:metal ion binding"/>
    <property type="evidence" value="ECO:0007669"/>
    <property type="project" value="UniProtKB-KW"/>
</dbReference>
<keyword evidence="8" id="KW-0460">Magnesium</keyword>
<dbReference type="PROSITE" id="PS50125">
    <property type="entry name" value="GUANYLATE_CYCLASE_2"/>
    <property type="match status" value="1"/>
</dbReference>
<dbReference type="PANTHER" id="PTHR48051">
    <property type="match status" value="1"/>
</dbReference>
<evidence type="ECO:0000256" key="9">
    <source>
        <dbReference type="ARBA" id="ARBA00022998"/>
    </source>
</evidence>
<dbReference type="PROSITE" id="PS51746">
    <property type="entry name" value="PPM_2"/>
    <property type="match status" value="1"/>
</dbReference>
<dbReference type="Pfam" id="PF00560">
    <property type="entry name" value="LRR_1"/>
    <property type="match status" value="1"/>
</dbReference>
<dbReference type="SUPFAM" id="SSF52058">
    <property type="entry name" value="L domain-like"/>
    <property type="match status" value="2"/>
</dbReference>
<evidence type="ECO:0000256" key="2">
    <source>
        <dbReference type="ARBA" id="ARBA00005381"/>
    </source>
</evidence>
<dbReference type="InterPro" id="IPR029071">
    <property type="entry name" value="Ubiquitin-like_domsf"/>
</dbReference>
<dbReference type="InterPro" id="IPR029787">
    <property type="entry name" value="Nucleotide_cyclase"/>
</dbReference>
<evidence type="ECO:0000256" key="13">
    <source>
        <dbReference type="SAM" id="MobiDB-lite"/>
    </source>
</evidence>
<feature type="compositionally biased region" description="Polar residues" evidence="13">
    <location>
        <begin position="979"/>
        <end position="992"/>
    </location>
</feature>
<keyword evidence="9" id="KW-0115">cAMP biosynthesis</keyword>
<dbReference type="Pfam" id="PF13855">
    <property type="entry name" value="LRR_8"/>
    <property type="match status" value="3"/>
</dbReference>
<dbReference type="GO" id="GO:0006171">
    <property type="term" value="P:cAMP biosynthetic process"/>
    <property type="evidence" value="ECO:0007669"/>
    <property type="project" value="UniProtKB-KW"/>
</dbReference>
<dbReference type="SMART" id="SM00044">
    <property type="entry name" value="CYCc"/>
    <property type="match status" value="1"/>
</dbReference>
<evidence type="ECO:0000256" key="12">
    <source>
        <dbReference type="ARBA" id="ARBA00032637"/>
    </source>
</evidence>
<feature type="compositionally biased region" description="Low complexity" evidence="13">
    <location>
        <begin position="230"/>
        <end position="241"/>
    </location>
</feature>
<evidence type="ECO:0000256" key="5">
    <source>
        <dbReference type="ARBA" id="ARBA00022614"/>
    </source>
</evidence>
<dbReference type="GO" id="GO:0004016">
    <property type="term" value="F:adenylate cyclase activity"/>
    <property type="evidence" value="ECO:0007669"/>
    <property type="project" value="UniProtKB-EC"/>
</dbReference>
<dbReference type="InterPro" id="IPR032675">
    <property type="entry name" value="LRR_dom_sf"/>
</dbReference>
<feature type="compositionally biased region" description="Low complexity" evidence="13">
    <location>
        <begin position="1813"/>
        <end position="1822"/>
    </location>
</feature>
<feature type="compositionally biased region" description="Basic residues" evidence="13">
    <location>
        <begin position="242"/>
        <end position="251"/>
    </location>
</feature>
<organism evidence="17 18">
    <name type="scientific">Dimargaris verticillata</name>
    <dbReference type="NCBI Taxonomy" id="2761393"/>
    <lineage>
        <taxon>Eukaryota</taxon>
        <taxon>Fungi</taxon>
        <taxon>Fungi incertae sedis</taxon>
        <taxon>Zoopagomycota</taxon>
        <taxon>Kickxellomycotina</taxon>
        <taxon>Dimargaritomycetes</taxon>
        <taxon>Dimargaritales</taxon>
        <taxon>Dimargaritaceae</taxon>
        <taxon>Dimargaris</taxon>
    </lineage>
</organism>
<dbReference type="Pfam" id="PF23010">
    <property type="entry name" value="RA_3"/>
    <property type="match status" value="1"/>
</dbReference>
<dbReference type="InterPro" id="IPR050216">
    <property type="entry name" value="LRR_domain-containing"/>
</dbReference>
<dbReference type="Gene3D" id="3.80.10.10">
    <property type="entry name" value="Ribonuclease Inhibitor"/>
    <property type="match status" value="4"/>
</dbReference>
<feature type="non-terminal residue" evidence="17">
    <location>
        <position position="1891"/>
    </location>
</feature>
<feature type="region of interest" description="Disordered" evidence="13">
    <location>
        <begin position="424"/>
        <end position="450"/>
    </location>
</feature>
<feature type="compositionally biased region" description="Low complexity" evidence="13">
    <location>
        <begin position="193"/>
        <end position="203"/>
    </location>
</feature>
<comment type="catalytic activity">
    <reaction evidence="1">
        <text>ATP = 3',5'-cyclic AMP + diphosphate</text>
        <dbReference type="Rhea" id="RHEA:15389"/>
        <dbReference type="ChEBI" id="CHEBI:30616"/>
        <dbReference type="ChEBI" id="CHEBI:33019"/>
        <dbReference type="ChEBI" id="CHEBI:58165"/>
        <dbReference type="EC" id="4.6.1.1"/>
    </reaction>
</comment>
<name>A0A9W8B6M3_9FUNG</name>
<dbReference type="SUPFAM" id="SSF81606">
    <property type="entry name" value="PP2C-like"/>
    <property type="match status" value="1"/>
</dbReference>
<dbReference type="Pfam" id="PF00211">
    <property type="entry name" value="Guanylate_cyc"/>
    <property type="match status" value="1"/>
</dbReference>
<evidence type="ECO:0000259" key="16">
    <source>
        <dbReference type="PROSITE" id="PS51746"/>
    </source>
</evidence>
<dbReference type="Gene3D" id="3.60.40.10">
    <property type="entry name" value="PPM-type phosphatase domain"/>
    <property type="match status" value="1"/>
</dbReference>
<evidence type="ECO:0000313" key="18">
    <source>
        <dbReference type="Proteomes" id="UP001151582"/>
    </source>
</evidence>
<dbReference type="SMART" id="SM00314">
    <property type="entry name" value="RA"/>
    <property type="match status" value="1"/>
</dbReference>
<dbReference type="Proteomes" id="UP001151582">
    <property type="component" value="Unassembled WGS sequence"/>
</dbReference>
<dbReference type="InterPro" id="IPR001611">
    <property type="entry name" value="Leu-rich_rpt"/>
</dbReference>
<evidence type="ECO:0000256" key="1">
    <source>
        <dbReference type="ARBA" id="ARBA00001593"/>
    </source>
</evidence>
<dbReference type="Pfam" id="PF00481">
    <property type="entry name" value="PP2C"/>
    <property type="match status" value="1"/>
</dbReference>
<evidence type="ECO:0000256" key="6">
    <source>
        <dbReference type="ARBA" id="ARBA00022723"/>
    </source>
</evidence>
<dbReference type="CDD" id="cd07302">
    <property type="entry name" value="CHD"/>
    <property type="match status" value="1"/>
</dbReference>
<evidence type="ECO:0000313" key="17">
    <source>
        <dbReference type="EMBL" id="KAJ1977473.1"/>
    </source>
</evidence>
<dbReference type="OrthoDB" id="2021138at2759"/>
<dbReference type="SMART" id="SM00332">
    <property type="entry name" value="PP2Cc"/>
    <property type="match status" value="1"/>
</dbReference>
<keyword evidence="10 17" id="KW-0456">Lyase</keyword>
<feature type="compositionally biased region" description="Polar residues" evidence="13">
    <location>
        <begin position="161"/>
        <end position="178"/>
    </location>
</feature>
<feature type="compositionally biased region" description="Basic residues" evidence="13">
    <location>
        <begin position="213"/>
        <end position="222"/>
    </location>
</feature>
<sequence>MAPPRPSHEAYYKGEPLPPVPRHQQLRSGPVRVTGVSPSTRETKPLPPRPLEQPRQPSIDPTPWDSPNTEIPGPAGTTSPPSRAYPLGAGPPPSRPYYNQLHNVSPAFSGQRQFHPIPSTRPTPSGSGHGTRQPSASASPRGSQETMTRTPPLGPRPMTPIGSQATLITASPPLNGQATPRGHPSRHHPAYAHQQSSLQLSHSPPREKDKKKGFPFFKRRKNRDKEQEAYAKAQLQQQHQAANRHHHHHTHTLRDKVSGGEGSGNWGLGQFMSNITRPHHEKAPSSHWDLRLDTNMHDMEGIVNLDKAASLKDYPAGLAGSQRGGRQQRSTSDDIPGPRGKEWGSPLGMSNRDATRSNRSLHHHRHRESKHSLFHSSPRADRHRELNPTFGSNGSLPLSISPTQARSMSPEAWLPPDSWAVLPATQNGQPHEPMYEESSAEESPDEDDGTPYFLRIYRRDSTFCTVSCRINSTSAEVIRMAAKKFYIEDSSKYCLYIKKANAVERTLSSWERPAHLLRQYLEQMGYTKEDNLSSYMREDNSYLCQFLLIEAAIPSVSANIDHFINSMKHIDLRRCRLQTIPVALYQEPSKILYLNLSKNLRLNLPSDFAQLCTSLRELRLSSCLYRRVPVGIRYLTNLMLLDLSGNLLRDLDNAHLEDLPNLQDLLVRNNRLERLSDSFAYCQTLRRLTLSNNNFSEFPEVICRIRTLTEVDLSFNFISMVPNSVGDLTRLRNVSFLCNRLTGALPTSLQNMQLLERLDIRRNNIQDINVLSKLPRLKELYCDHNALSTLHGNFQALTDLSLAKSYLTSFALRDASHSLTHLNLSHCQLSELPAELFTYLPALVTLRLDTNHLTTLPKSIGQLLRLQCLSCTNNLLSYLPTSIAFLPELTMLDVHSNNIKALFSEIWLAVKLEELNISSNLLGSFPHPSQAERSLSAATAVSHPLVPSRKGSVDPTGYESTSSVAVVTPGGGDGRSHSDMSYSGRASPTMRSESIPHNGGMMRRGLPLATGLKTLRMGGNFFNDDVFTPVSFLEQLRVLNMSFNEQIYEVPPGSFQALSHLEELYLSGTQLATLPGEDLDRLRALRILHVNANKLQTLPAELGKIGKLAVLDAGSNMLRYNISNWPYDWNWNWNLELRYLNLSNNKKLEIKRSHIDVTPNNGHRDLADFGALTNLRVLGLMDVTMVASPPDQTPFRRIRTSASEVNWIHYGMADKLGPDDNLTLWDFVVPRFRGSDDECLFGLFDSRSSGSAGGSRLFAYMNDAVSNVLKAELDKLKPTETPETALRRTFLTLNKQLGGISVDGDHRLGAAALVAYFDNSTVYVANVGNVLAVASRKGSAQLLATKHTPADFSEVKRIRTAGGFISQQGLVQGELEVTRSFGYFHLLPYVNANPSIEVLEISEDDEFVIIASRGLWEHLSYQTAVDVARTLRHDANLAAQKLRDYAISYGADKSLMVMVLGLRELLGRKSALRSRSTTRSKVLPTNWGKFSLGDYKDELPMSRVRRGVKEELPADSTLARLEREVEPPTGSVALVFTDIKNSTFMWETIPIAMRSAIRVHNGIMRRLLRTIGGYEVKTEGDAFMVSFPSVASAIHWCVAVQLHLLKADWPQEILDSADGGEIYSPVDPNQLIYRGLWVRMGIHWGNPLCEEDPITRRMDYFGPMVNRAARICGAADGGQIFLSQDVVNELISIKEMIDSDANFLTAHSTSAGDHTGHSSSSASATSIAAAVATAAHNGSTMRPELLYKDIQALKKLGLNIIHIGDRRLKGLETPETLAWAYPRDLGGRVDYVQMKAAASAELPVAPFAEPVAAGEPTAASESPAPPPLHPNVLPSGEESPTMPPPTGTTTPYQQSTAPKNNEPPTLPEITELLSASPSNGPRIIVRPPTAD</sequence>
<dbReference type="InterPro" id="IPR001932">
    <property type="entry name" value="PPM-type_phosphatase-like_dom"/>
</dbReference>
<evidence type="ECO:0000256" key="3">
    <source>
        <dbReference type="ARBA" id="ARBA00012201"/>
    </source>
</evidence>
<evidence type="ECO:0000256" key="7">
    <source>
        <dbReference type="ARBA" id="ARBA00022737"/>
    </source>
</evidence>
<evidence type="ECO:0000256" key="10">
    <source>
        <dbReference type="ARBA" id="ARBA00023239"/>
    </source>
</evidence>
<dbReference type="CDD" id="cd00143">
    <property type="entry name" value="PP2Cc"/>
    <property type="match status" value="1"/>
</dbReference>
<dbReference type="SMART" id="SM00364">
    <property type="entry name" value="LRR_BAC"/>
    <property type="match status" value="8"/>
</dbReference>
<comment type="similarity">
    <text evidence="2">Belongs to the adenylyl cyclase class-3 family.</text>
</comment>
<dbReference type="SUPFAM" id="SSF54236">
    <property type="entry name" value="Ubiquitin-like"/>
    <property type="match status" value="1"/>
</dbReference>
<evidence type="ECO:0000256" key="11">
    <source>
        <dbReference type="ARBA" id="ARBA00032597"/>
    </source>
</evidence>
<evidence type="ECO:0000259" key="14">
    <source>
        <dbReference type="PROSITE" id="PS50125"/>
    </source>
</evidence>
<dbReference type="InterPro" id="IPR036457">
    <property type="entry name" value="PPM-type-like_dom_sf"/>
</dbReference>
<feature type="compositionally biased region" description="Basic and acidic residues" evidence="13">
    <location>
        <begin position="1"/>
        <end position="12"/>
    </location>
</feature>
<dbReference type="EC" id="4.6.1.1" evidence="3"/>
<feature type="compositionally biased region" description="Polar residues" evidence="13">
    <location>
        <begin position="100"/>
        <end position="112"/>
    </location>
</feature>
<feature type="compositionally biased region" description="Acidic residues" evidence="13">
    <location>
        <begin position="438"/>
        <end position="449"/>
    </location>
</feature>
<dbReference type="InterPro" id="IPR055071">
    <property type="entry name" value="RA_PHLPP-like"/>
</dbReference>
<feature type="compositionally biased region" description="Polar residues" evidence="13">
    <location>
        <begin position="389"/>
        <end position="407"/>
    </location>
</feature>
<feature type="compositionally biased region" description="Polar residues" evidence="13">
    <location>
        <begin position="1852"/>
        <end position="1863"/>
    </location>
</feature>
<proteinExistence type="inferred from homology"/>
<evidence type="ECO:0000256" key="8">
    <source>
        <dbReference type="ARBA" id="ARBA00022842"/>
    </source>
</evidence>
<keyword evidence="5" id="KW-0433">Leucine-rich repeat</keyword>
<dbReference type="Gene3D" id="3.10.20.90">
    <property type="entry name" value="Phosphatidylinositol 3-kinase Catalytic Subunit, Chain A, domain 1"/>
    <property type="match status" value="1"/>
</dbReference>
<feature type="region of interest" description="Disordered" evidence="13">
    <location>
        <begin position="946"/>
        <end position="1002"/>
    </location>
</feature>
<feature type="compositionally biased region" description="Low complexity" evidence="13">
    <location>
        <begin position="1830"/>
        <end position="1840"/>
    </location>
</feature>
<feature type="region of interest" description="Disordered" evidence="13">
    <location>
        <begin position="315"/>
        <end position="410"/>
    </location>
</feature>
<keyword evidence="7" id="KW-0677">Repeat</keyword>
<feature type="region of interest" description="Disordered" evidence="13">
    <location>
        <begin position="1813"/>
        <end position="1891"/>
    </location>
</feature>
<feature type="compositionally biased region" description="Polar residues" evidence="13">
    <location>
        <begin position="120"/>
        <end position="149"/>
    </location>
</feature>
<reference evidence="17" key="1">
    <citation type="submission" date="2022-07" db="EMBL/GenBank/DDBJ databases">
        <title>Phylogenomic reconstructions and comparative analyses of Kickxellomycotina fungi.</title>
        <authorList>
            <person name="Reynolds N.K."/>
            <person name="Stajich J.E."/>
            <person name="Barry K."/>
            <person name="Grigoriev I.V."/>
            <person name="Crous P."/>
            <person name="Smith M.E."/>
        </authorList>
    </citation>
    <scope>NUCLEOTIDE SEQUENCE</scope>
    <source>
        <strain evidence="17">RSA 567</strain>
    </source>
</reference>
<keyword evidence="6" id="KW-0479">Metal-binding</keyword>
<dbReference type="SMART" id="SM00369">
    <property type="entry name" value="LRR_TYP"/>
    <property type="match status" value="12"/>
</dbReference>
<evidence type="ECO:0000256" key="4">
    <source>
        <dbReference type="ARBA" id="ARBA00021420"/>
    </source>
</evidence>
<dbReference type="PANTHER" id="PTHR48051:SF1">
    <property type="entry name" value="RAS SUPPRESSOR PROTEIN 1"/>
    <property type="match status" value="1"/>
</dbReference>
<feature type="domain" description="Ras-associating" evidence="15">
    <location>
        <begin position="450"/>
        <end position="541"/>
    </location>
</feature>
<gene>
    <name evidence="17" type="primary">CYR1_2</name>
    <name evidence="17" type="ORF">H4R34_003564</name>
</gene>
<comment type="caution">
    <text evidence="17">The sequence shown here is derived from an EMBL/GenBank/DDBJ whole genome shotgun (WGS) entry which is preliminary data.</text>
</comment>
<dbReference type="InterPro" id="IPR001054">
    <property type="entry name" value="A/G_cyclase"/>
</dbReference>
<accession>A0A9W8B6M3</accession>
<dbReference type="CDD" id="cd17214">
    <property type="entry name" value="RA_CYR1_like"/>
    <property type="match status" value="1"/>
</dbReference>
<dbReference type="SUPFAM" id="SSF55073">
    <property type="entry name" value="Nucleotide cyclase"/>
    <property type="match status" value="1"/>
</dbReference>
<evidence type="ECO:0000259" key="15">
    <source>
        <dbReference type="PROSITE" id="PS50200"/>
    </source>
</evidence>
<dbReference type="PROSITE" id="PS50200">
    <property type="entry name" value="RA"/>
    <property type="match status" value="1"/>
</dbReference>
<feature type="region of interest" description="Disordered" evidence="13">
    <location>
        <begin position="1"/>
        <end position="272"/>
    </location>
</feature>
<feature type="domain" description="Guanylate cyclase" evidence="14">
    <location>
        <begin position="1533"/>
        <end position="1672"/>
    </location>
</feature>
<protein>
    <recommendedName>
        <fullName evidence="4">Adenylate cyclase</fullName>
        <ecNumber evidence="3">4.6.1.1</ecNumber>
    </recommendedName>
    <alternativeName>
        <fullName evidence="11">ATP pyrophosphate-lyase</fullName>
    </alternativeName>
    <alternativeName>
        <fullName evidence="12">Adenylyl cyclase</fullName>
    </alternativeName>
</protein>
<dbReference type="PROSITE" id="PS51450">
    <property type="entry name" value="LRR"/>
    <property type="match status" value="3"/>
</dbReference>
<dbReference type="InterPro" id="IPR000159">
    <property type="entry name" value="RA_dom"/>
</dbReference>
<dbReference type="Gene3D" id="3.30.70.1230">
    <property type="entry name" value="Nucleotide cyclase"/>
    <property type="match status" value="1"/>
</dbReference>